<dbReference type="Proteomes" id="UP000663860">
    <property type="component" value="Unassembled WGS sequence"/>
</dbReference>
<dbReference type="InterPro" id="IPR001810">
    <property type="entry name" value="F-box_dom"/>
</dbReference>
<proteinExistence type="predicted"/>
<accession>A0A815HM47</accession>
<feature type="domain" description="F-box" evidence="1">
    <location>
        <begin position="4"/>
        <end position="52"/>
    </location>
</feature>
<dbReference type="EMBL" id="CAJNOE010000889">
    <property type="protein sequence ID" value="CAF1353450.1"/>
    <property type="molecule type" value="Genomic_DNA"/>
</dbReference>
<dbReference type="SUPFAM" id="SSF81383">
    <property type="entry name" value="F-box domain"/>
    <property type="match status" value="1"/>
</dbReference>
<dbReference type="InterPro" id="IPR036047">
    <property type="entry name" value="F-box-like_dom_sf"/>
</dbReference>
<reference evidence="2" key="1">
    <citation type="submission" date="2021-02" db="EMBL/GenBank/DDBJ databases">
        <authorList>
            <person name="Nowell W R."/>
        </authorList>
    </citation>
    <scope>NUCLEOTIDE SEQUENCE</scope>
</reference>
<gene>
    <name evidence="2" type="ORF">IZO911_LOCUS36902</name>
</gene>
<name>A0A815HM47_9BILA</name>
<dbReference type="InterPro" id="IPR032675">
    <property type="entry name" value="LRR_dom_sf"/>
</dbReference>
<evidence type="ECO:0000313" key="2">
    <source>
        <dbReference type="EMBL" id="CAF1353450.1"/>
    </source>
</evidence>
<protein>
    <recommendedName>
        <fullName evidence="1">F-box domain-containing protein</fullName>
    </recommendedName>
</protein>
<dbReference type="Gene3D" id="3.80.10.10">
    <property type="entry name" value="Ribonuclease Inhibitor"/>
    <property type="match status" value="1"/>
</dbReference>
<dbReference type="PROSITE" id="PS50181">
    <property type="entry name" value="FBOX"/>
    <property type="match status" value="1"/>
</dbReference>
<evidence type="ECO:0000313" key="3">
    <source>
        <dbReference type="Proteomes" id="UP000663860"/>
    </source>
</evidence>
<comment type="caution">
    <text evidence="2">The sequence shown here is derived from an EMBL/GenBank/DDBJ whole genome shotgun (WGS) entry which is preliminary data.</text>
</comment>
<organism evidence="2 3">
    <name type="scientific">Adineta steineri</name>
    <dbReference type="NCBI Taxonomy" id="433720"/>
    <lineage>
        <taxon>Eukaryota</taxon>
        <taxon>Metazoa</taxon>
        <taxon>Spiralia</taxon>
        <taxon>Gnathifera</taxon>
        <taxon>Rotifera</taxon>
        <taxon>Eurotatoria</taxon>
        <taxon>Bdelloidea</taxon>
        <taxon>Adinetida</taxon>
        <taxon>Adinetidae</taxon>
        <taxon>Adineta</taxon>
    </lineage>
</organism>
<dbReference type="AlphaFoldDB" id="A0A815HM47"/>
<evidence type="ECO:0000259" key="1">
    <source>
        <dbReference type="PROSITE" id="PS50181"/>
    </source>
</evidence>
<sequence>MAEVPCLDRLSTELILEIFNYLSSNDLIYSFHYLNKRFNDILFHHDHLINNFKIPTNNLNFSNDIFQLIGPKIQYLTLTTNDLNIPWNFLSNLKSLTISSAIPLNCDHFNSILNSEQFRNLESFKIKSKICSEEIYHSDDHIVEGTAFTPIFYPFNKFKTFQYLSTVSPFQTVDDISGMDISPHLQKLSLKLWEFETIYFIMQYCPNLKDLDLIVTIIHPVKVSEELDLSTIHLKRFSLTTNDTNRSSQMTRACYHYLAKFIKHFSETLISLSLNFCGEHIVSDSPFMLNGTQLQDKLLQYMKELKNFNFYMSCQLRSRKNLQMTRACYHYLAKFIKHFSETLISLSLNFCGEHIVSDSPFMLNGTQLQDKLLQYMKELKNFNFYMSCQLRSRKNLASLLSTFKNSFWLDHNWIVATHANYIYTLPFHFSHFYGFTHFDQIISTDPNIFQINSRLWYKIKTIEVSKSFQINPDLIKQIRRKIPNLTTIIFNQVQPIDQNNFRDNVTLSSVNTIHFNDVSLNYIQLWITYVLPNLKHLVSDQKFLPKADTELALLLNKKLETLHMAMLADQIIKPTDFYLFNVKDITITIFAQFRPDENVLQRILETFTNFNILTVHFKCNLYYNNRKPWGNIKQLIEKLDMNEINKNYQMKYFFNSVQFSRNTHVFRKRKLSEIDLV</sequence>